<keyword evidence="1" id="KW-0813">Transport</keyword>
<feature type="domain" description="Cytochrome c" evidence="9">
    <location>
        <begin position="85"/>
        <end position="166"/>
    </location>
</feature>
<dbReference type="PANTHER" id="PTHR37823">
    <property type="entry name" value="CYTOCHROME C-553-LIKE"/>
    <property type="match status" value="1"/>
</dbReference>
<keyword evidence="8" id="KW-0732">Signal</keyword>
<evidence type="ECO:0000256" key="3">
    <source>
        <dbReference type="ARBA" id="ARBA00022723"/>
    </source>
</evidence>
<dbReference type="InterPro" id="IPR051811">
    <property type="entry name" value="Cytochrome_c550/c551-like"/>
</dbReference>
<evidence type="ECO:0000256" key="5">
    <source>
        <dbReference type="ARBA" id="ARBA00023004"/>
    </source>
</evidence>
<dbReference type="PANTHER" id="PTHR37823:SF1">
    <property type="entry name" value="CYTOCHROME C-553-LIKE"/>
    <property type="match status" value="1"/>
</dbReference>
<evidence type="ECO:0000256" key="2">
    <source>
        <dbReference type="ARBA" id="ARBA00022617"/>
    </source>
</evidence>
<evidence type="ECO:0000313" key="10">
    <source>
        <dbReference type="EMBL" id="MFC5863459.1"/>
    </source>
</evidence>
<evidence type="ECO:0000256" key="8">
    <source>
        <dbReference type="SAM" id="SignalP"/>
    </source>
</evidence>
<sequence>MIRAVLLCFFLVAGVFGTQTQQQNPSATDQKAKQADSSGQKPSATPGQSAPGQQGAQPQQGARSSEAVRQMIRGFLAIGAPPDTEAEKRGQATFVQTCGFCHGTNATGGAQGPNLVRSTLVLHDQGSGKEIGPVIHDGRLTKGMPAFANFTDAQIHDIAQFLLGRTQAAANRMEYSIQNIVTGDPKTGEAYFQVHCATCHSATGDLAHIAAKYEPVTLEGRFLYPGNMNRFGMGPPPDSRAEKHVTVTVPPSTTLPSGVKYSGVLAHIDDFSVGLRDSSGVYRSWTYDDAKGIQVQIQDPLEQHLKLLHEYSDADMHNILAYLETLK</sequence>
<dbReference type="Gene3D" id="1.10.760.10">
    <property type="entry name" value="Cytochrome c-like domain"/>
    <property type="match status" value="1"/>
</dbReference>
<evidence type="ECO:0000256" key="6">
    <source>
        <dbReference type="PROSITE-ProRule" id="PRU00433"/>
    </source>
</evidence>
<evidence type="ECO:0000256" key="7">
    <source>
        <dbReference type="SAM" id="MobiDB-lite"/>
    </source>
</evidence>
<feature type="region of interest" description="Disordered" evidence="7">
    <location>
        <begin position="21"/>
        <end position="66"/>
    </location>
</feature>
<keyword evidence="2 6" id="KW-0349">Heme</keyword>
<evidence type="ECO:0000259" key="9">
    <source>
        <dbReference type="PROSITE" id="PS51007"/>
    </source>
</evidence>
<dbReference type="SUPFAM" id="SSF46626">
    <property type="entry name" value="Cytochrome c"/>
    <property type="match status" value="2"/>
</dbReference>
<dbReference type="InterPro" id="IPR036909">
    <property type="entry name" value="Cyt_c-like_dom_sf"/>
</dbReference>
<feature type="compositionally biased region" description="Polar residues" evidence="7">
    <location>
        <begin position="21"/>
        <end position="45"/>
    </location>
</feature>
<accession>A0ABW1EHM8</accession>
<feature type="domain" description="Cytochrome c" evidence="9">
    <location>
        <begin position="183"/>
        <end position="327"/>
    </location>
</feature>
<keyword evidence="5 6" id="KW-0408">Iron</keyword>
<keyword evidence="3 6" id="KW-0479">Metal-binding</keyword>
<comment type="caution">
    <text evidence="10">The sequence shown here is derived from an EMBL/GenBank/DDBJ whole genome shotgun (WGS) entry which is preliminary data.</text>
</comment>
<dbReference type="Proteomes" id="UP001596091">
    <property type="component" value="Unassembled WGS sequence"/>
</dbReference>
<evidence type="ECO:0000256" key="1">
    <source>
        <dbReference type="ARBA" id="ARBA00022448"/>
    </source>
</evidence>
<organism evidence="10 11">
    <name type="scientific">Acidicapsa dinghuensis</name>
    <dbReference type="NCBI Taxonomy" id="2218256"/>
    <lineage>
        <taxon>Bacteria</taxon>
        <taxon>Pseudomonadati</taxon>
        <taxon>Acidobacteriota</taxon>
        <taxon>Terriglobia</taxon>
        <taxon>Terriglobales</taxon>
        <taxon>Acidobacteriaceae</taxon>
        <taxon>Acidicapsa</taxon>
    </lineage>
</organism>
<feature type="chain" id="PRO_5046635596" evidence="8">
    <location>
        <begin position="18"/>
        <end position="327"/>
    </location>
</feature>
<dbReference type="RefSeq" id="WP_263340495.1">
    <property type="nucleotide sequence ID" value="NZ_JAGSYH010000005.1"/>
</dbReference>
<gene>
    <name evidence="10" type="ORF">ACFPT7_14230</name>
</gene>
<dbReference type="Pfam" id="PF13442">
    <property type="entry name" value="Cytochrome_CBB3"/>
    <property type="match status" value="1"/>
</dbReference>
<dbReference type="InterPro" id="IPR009056">
    <property type="entry name" value="Cyt_c-like_dom"/>
</dbReference>
<keyword evidence="11" id="KW-1185">Reference proteome</keyword>
<feature type="compositionally biased region" description="Low complexity" evidence="7">
    <location>
        <begin position="46"/>
        <end position="65"/>
    </location>
</feature>
<protein>
    <submittedName>
        <fullName evidence="10">C-type cytochrome</fullName>
    </submittedName>
</protein>
<feature type="signal peptide" evidence="8">
    <location>
        <begin position="1"/>
        <end position="17"/>
    </location>
</feature>
<keyword evidence="4" id="KW-0249">Electron transport</keyword>
<evidence type="ECO:0000313" key="11">
    <source>
        <dbReference type="Proteomes" id="UP001596091"/>
    </source>
</evidence>
<dbReference type="PROSITE" id="PS51007">
    <property type="entry name" value="CYTC"/>
    <property type="match status" value="2"/>
</dbReference>
<dbReference type="EMBL" id="JBHSPH010000005">
    <property type="protein sequence ID" value="MFC5863459.1"/>
    <property type="molecule type" value="Genomic_DNA"/>
</dbReference>
<name>A0ABW1EHM8_9BACT</name>
<proteinExistence type="predicted"/>
<evidence type="ECO:0000256" key="4">
    <source>
        <dbReference type="ARBA" id="ARBA00022982"/>
    </source>
</evidence>
<reference evidence="11" key="1">
    <citation type="journal article" date="2019" name="Int. J. Syst. Evol. Microbiol.">
        <title>The Global Catalogue of Microorganisms (GCM) 10K type strain sequencing project: providing services to taxonomists for standard genome sequencing and annotation.</title>
        <authorList>
            <consortium name="The Broad Institute Genomics Platform"/>
            <consortium name="The Broad Institute Genome Sequencing Center for Infectious Disease"/>
            <person name="Wu L."/>
            <person name="Ma J."/>
        </authorList>
    </citation>
    <scope>NUCLEOTIDE SEQUENCE [LARGE SCALE GENOMIC DNA]</scope>
    <source>
        <strain evidence="11">JCM 4087</strain>
    </source>
</reference>